<dbReference type="EMBL" id="JAEILD010000159">
    <property type="protein sequence ID" value="MBI6652543.1"/>
    <property type="molecule type" value="Genomic_DNA"/>
</dbReference>
<gene>
    <name evidence="2" type="ORF">YA0849_26525</name>
</gene>
<feature type="region of interest" description="Disordered" evidence="1">
    <location>
        <begin position="528"/>
        <end position="549"/>
    </location>
</feature>
<reference evidence="2 3" key="1">
    <citation type="submission" date="2020-12" db="EMBL/GenBank/DDBJ databases">
        <title>Comparative genomic insights into the epidemiology and virulence of plant pathogenic Pseudomonads from Turkey.</title>
        <authorList>
            <person name="Dillon M."/>
            <person name="Ruiz-Bedoya T."/>
            <person name="Bendalovic-Torma C."/>
            <person name="Guttman K.M."/>
            <person name="Kwak H."/>
            <person name="Middleton M.A."/>
            <person name="Wang P.W."/>
            <person name="Horuz S."/>
            <person name="Aysan Y."/>
            <person name="Guttman D.S."/>
        </authorList>
    </citation>
    <scope>NUCLEOTIDE SEQUENCE [LARGE SCALE GENOMIC DNA]</scope>
    <source>
        <strain evidence="2 3">S4_EA_3a</strain>
    </source>
</reference>
<proteinExistence type="predicted"/>
<evidence type="ECO:0000313" key="2">
    <source>
        <dbReference type="EMBL" id="MBI6652543.1"/>
    </source>
</evidence>
<dbReference type="Proteomes" id="UP000614123">
    <property type="component" value="Unassembled WGS sequence"/>
</dbReference>
<evidence type="ECO:0008006" key="4">
    <source>
        <dbReference type="Google" id="ProtNLM"/>
    </source>
</evidence>
<sequence>MTTDYTSRPIIIIEHKAETVETLHPQYTVIASDNIATNGRRYLDFGSLCYRQRKKQSHKKNSVYAGVLVGIDSLEKNRPPIISKLIERARSHKSFASSVGLYNEAKCFFDWIDTQPEKHSVHTLQASHEAYIDYTKHLIHRLNSSSIRGESISIGSASRLQAVARQIVSYAESVHEREIGALTTLIIQKVRHKHVNLKQLSEDTQARTFATLVSFIDEAHRLLVTEEDLPMKLESPGGQIFYLHSLHQGTNKSKNASISIVSLLDSSPTFPDWNMVQTKYGILDTSELQFRYKSNYEVAKRRHIESSTNKRSSFRFQIANHAMTAGMMAFIAATGCNLSVAQSLDIRNCEVVPSTQGRRFYGIKSRAQGKTVTPEFGARFTPVFRKIIEIRDWLLEGTESQLMFPIRPKGTNSVGYVGTSAISTLKVIFRKYFPHIPWVSATQWRKNVSYAYISKSGGDTALTAEKLNNTESTVSQAYARPALEEFAGQVSKLFDSIHAAAIARSRNVAHIPVRMIQEKKPEEIIGVGSCDKADDSQPRRSLGFSENAPEPSCRSPETCLFCDFYAVHADEEDIRRLLSLRYIIMASKRDQDHEHWELKFGPSIHRIDEILSMIADTDVAVPLMIDRLRGEVDSGDLDPFWAIHLDTMVYVGVVV</sequence>
<keyword evidence="3" id="KW-1185">Reference proteome</keyword>
<protein>
    <recommendedName>
        <fullName evidence="4">Site-specific integrase</fullName>
    </recommendedName>
</protein>
<dbReference type="RefSeq" id="WP_198718642.1">
    <property type="nucleotide sequence ID" value="NZ_JAEILD010000159.1"/>
</dbReference>
<evidence type="ECO:0000256" key="1">
    <source>
        <dbReference type="SAM" id="MobiDB-lite"/>
    </source>
</evidence>
<name>A0ABS0VQ99_PSEVE</name>
<comment type="caution">
    <text evidence="2">The sequence shown here is derived from an EMBL/GenBank/DDBJ whole genome shotgun (WGS) entry which is preliminary data.</text>
</comment>
<evidence type="ECO:0000313" key="3">
    <source>
        <dbReference type="Proteomes" id="UP000614123"/>
    </source>
</evidence>
<organism evidence="2 3">
    <name type="scientific">Pseudomonas veronii</name>
    <dbReference type="NCBI Taxonomy" id="76761"/>
    <lineage>
        <taxon>Bacteria</taxon>
        <taxon>Pseudomonadati</taxon>
        <taxon>Pseudomonadota</taxon>
        <taxon>Gammaproteobacteria</taxon>
        <taxon>Pseudomonadales</taxon>
        <taxon>Pseudomonadaceae</taxon>
        <taxon>Pseudomonas</taxon>
    </lineage>
</organism>
<accession>A0ABS0VQ99</accession>